<accession>G3IJ00</accession>
<dbReference type="AlphaFoldDB" id="G3IJ00"/>
<evidence type="ECO:0000256" key="1">
    <source>
        <dbReference type="SAM" id="MobiDB-lite"/>
    </source>
</evidence>
<name>G3IJ00_CRIGR</name>
<evidence type="ECO:0000313" key="3">
    <source>
        <dbReference type="Proteomes" id="UP000001075"/>
    </source>
</evidence>
<feature type="region of interest" description="Disordered" evidence="1">
    <location>
        <begin position="1"/>
        <end position="20"/>
    </location>
</feature>
<dbReference type="InParanoid" id="G3IJ00"/>
<protein>
    <submittedName>
        <fullName evidence="2">Uncharacterized protein</fullName>
    </submittedName>
</protein>
<dbReference type="EMBL" id="JH003166">
    <property type="protein sequence ID" value="EGV99424.1"/>
    <property type="molecule type" value="Genomic_DNA"/>
</dbReference>
<dbReference type="Proteomes" id="UP000001075">
    <property type="component" value="Unassembled WGS sequence"/>
</dbReference>
<sequence length="51" mass="5694">MVESNGGKHPMLTSGLHMHSPTYTKAHTNRYIQCTQKPLSPGLRKNSCLKL</sequence>
<gene>
    <name evidence="2" type="ORF">I79_023830</name>
</gene>
<organism evidence="2 3">
    <name type="scientific">Cricetulus griseus</name>
    <name type="common">Chinese hamster</name>
    <name type="synonym">Cricetulus barabensis griseus</name>
    <dbReference type="NCBI Taxonomy" id="10029"/>
    <lineage>
        <taxon>Eukaryota</taxon>
        <taxon>Metazoa</taxon>
        <taxon>Chordata</taxon>
        <taxon>Craniata</taxon>
        <taxon>Vertebrata</taxon>
        <taxon>Euteleostomi</taxon>
        <taxon>Mammalia</taxon>
        <taxon>Eutheria</taxon>
        <taxon>Euarchontoglires</taxon>
        <taxon>Glires</taxon>
        <taxon>Rodentia</taxon>
        <taxon>Myomorpha</taxon>
        <taxon>Muroidea</taxon>
        <taxon>Cricetidae</taxon>
        <taxon>Cricetinae</taxon>
        <taxon>Cricetulus</taxon>
    </lineage>
</organism>
<evidence type="ECO:0000313" key="2">
    <source>
        <dbReference type="EMBL" id="EGV99424.1"/>
    </source>
</evidence>
<proteinExistence type="predicted"/>
<reference evidence="3" key="1">
    <citation type="journal article" date="2011" name="Nat. Biotechnol.">
        <title>The genomic sequence of the Chinese hamster ovary (CHO)-K1 cell line.</title>
        <authorList>
            <person name="Xu X."/>
            <person name="Nagarajan H."/>
            <person name="Lewis N.E."/>
            <person name="Pan S."/>
            <person name="Cai Z."/>
            <person name="Liu X."/>
            <person name="Chen W."/>
            <person name="Xie M."/>
            <person name="Wang W."/>
            <person name="Hammond S."/>
            <person name="Andersen M.R."/>
            <person name="Neff N."/>
            <person name="Passarelli B."/>
            <person name="Koh W."/>
            <person name="Fan H.C."/>
            <person name="Wang J."/>
            <person name="Gui Y."/>
            <person name="Lee K.H."/>
            <person name="Betenbaugh M.J."/>
            <person name="Quake S.R."/>
            <person name="Famili I."/>
            <person name="Palsson B.O."/>
            <person name="Wang J."/>
        </authorList>
    </citation>
    <scope>NUCLEOTIDE SEQUENCE [LARGE SCALE GENOMIC DNA]</scope>
    <source>
        <strain evidence="3">CHO K1 cell line</strain>
    </source>
</reference>